<gene>
    <name evidence="1" type="ORF">H6G03_09305</name>
</gene>
<reference evidence="1" key="2">
    <citation type="submission" date="2020-08" db="EMBL/GenBank/DDBJ databases">
        <authorList>
            <person name="Chen M."/>
            <person name="Teng W."/>
            <person name="Zhao L."/>
            <person name="Hu C."/>
            <person name="Zhou Y."/>
            <person name="Han B."/>
            <person name="Song L."/>
            <person name="Shu W."/>
        </authorList>
    </citation>
    <scope>NUCLEOTIDE SEQUENCE</scope>
    <source>
        <strain evidence="1">FACHB-1375</strain>
    </source>
</reference>
<sequence length="93" mass="10511">MTLNELVNYDRNPGDISTSIESKMIICEEKHMEILAYLHMVLAYEEAQLHNANCTQLEPENCQNIERENAAQQAACCDETTKKTPCHLQAAEA</sequence>
<evidence type="ECO:0000313" key="1">
    <source>
        <dbReference type="EMBL" id="MBD2181299.1"/>
    </source>
</evidence>
<dbReference type="EMBL" id="JACJPW010000018">
    <property type="protein sequence ID" value="MBD2181299.1"/>
    <property type="molecule type" value="Genomic_DNA"/>
</dbReference>
<name>A0A926ZG31_9CYAN</name>
<reference evidence="1" key="1">
    <citation type="journal article" date="2015" name="ISME J.">
        <title>Draft Genome Sequence of Streptomyces incarnatus NRRL8089, which Produces the Nucleoside Antibiotic Sinefungin.</title>
        <authorList>
            <person name="Oshima K."/>
            <person name="Hattori M."/>
            <person name="Shimizu H."/>
            <person name="Fukuda K."/>
            <person name="Nemoto M."/>
            <person name="Inagaki K."/>
            <person name="Tamura T."/>
        </authorList>
    </citation>
    <scope>NUCLEOTIDE SEQUENCE</scope>
    <source>
        <strain evidence="1">FACHB-1375</strain>
    </source>
</reference>
<dbReference type="AlphaFoldDB" id="A0A926ZG31"/>
<comment type="caution">
    <text evidence="1">The sequence shown here is derived from an EMBL/GenBank/DDBJ whole genome shotgun (WGS) entry which is preliminary data.</text>
</comment>
<organism evidence="1 2">
    <name type="scientific">Aerosakkonema funiforme FACHB-1375</name>
    <dbReference type="NCBI Taxonomy" id="2949571"/>
    <lineage>
        <taxon>Bacteria</taxon>
        <taxon>Bacillati</taxon>
        <taxon>Cyanobacteriota</taxon>
        <taxon>Cyanophyceae</taxon>
        <taxon>Oscillatoriophycideae</taxon>
        <taxon>Aerosakkonematales</taxon>
        <taxon>Aerosakkonemataceae</taxon>
        <taxon>Aerosakkonema</taxon>
    </lineage>
</organism>
<dbReference type="RefSeq" id="WP_190464060.1">
    <property type="nucleotide sequence ID" value="NZ_JACJPW010000018.1"/>
</dbReference>
<evidence type="ECO:0000313" key="2">
    <source>
        <dbReference type="Proteomes" id="UP000641646"/>
    </source>
</evidence>
<accession>A0A926ZG31</accession>
<dbReference type="Proteomes" id="UP000641646">
    <property type="component" value="Unassembled WGS sequence"/>
</dbReference>
<protein>
    <submittedName>
        <fullName evidence="1">Uncharacterized protein</fullName>
    </submittedName>
</protein>
<keyword evidence="2" id="KW-1185">Reference proteome</keyword>
<proteinExistence type="predicted"/>